<proteinExistence type="inferred from homology"/>
<evidence type="ECO:0000259" key="3">
    <source>
        <dbReference type="PROSITE" id="PS51228"/>
    </source>
</evidence>
<dbReference type="GO" id="GO:0000062">
    <property type="term" value="F:fatty-acyl-CoA binding"/>
    <property type="evidence" value="ECO:0007669"/>
    <property type="project" value="InterPro"/>
</dbReference>
<organism evidence="4 5">
    <name type="scientific">Fibroporia radiculosa</name>
    <dbReference type="NCBI Taxonomy" id="599839"/>
    <lineage>
        <taxon>Eukaryota</taxon>
        <taxon>Fungi</taxon>
        <taxon>Dikarya</taxon>
        <taxon>Basidiomycota</taxon>
        <taxon>Agaricomycotina</taxon>
        <taxon>Agaricomycetes</taxon>
        <taxon>Polyporales</taxon>
        <taxon>Fibroporiaceae</taxon>
        <taxon>Fibroporia</taxon>
    </lineage>
</organism>
<evidence type="ECO:0000313" key="4">
    <source>
        <dbReference type="EMBL" id="CCM03612.1"/>
    </source>
</evidence>
<keyword evidence="2" id="KW-0446">Lipid-binding</keyword>
<dbReference type="InterPro" id="IPR035984">
    <property type="entry name" value="Acyl-CoA-binding_sf"/>
</dbReference>
<dbReference type="Proteomes" id="UP000006352">
    <property type="component" value="Unassembled WGS sequence"/>
</dbReference>
<gene>
    <name evidence="4" type="ORF">FIBRA_05750</name>
</gene>
<dbReference type="OrthoDB" id="346910at2759"/>
<dbReference type="STRING" id="599839.J4HY20"/>
<dbReference type="AlphaFoldDB" id="J4HY20"/>
<dbReference type="PANTHER" id="PTHR23310">
    <property type="entry name" value="ACYL-COA-BINDING PROTEIN, ACBP"/>
    <property type="match status" value="1"/>
</dbReference>
<evidence type="ECO:0000313" key="5">
    <source>
        <dbReference type="Proteomes" id="UP000006352"/>
    </source>
</evidence>
<feature type="domain" description="ACB" evidence="3">
    <location>
        <begin position="4"/>
        <end position="99"/>
    </location>
</feature>
<dbReference type="HOGENOM" id="CLU_118853_1_0_1"/>
<dbReference type="Gene3D" id="1.20.80.10">
    <property type="match status" value="1"/>
</dbReference>
<comment type="similarity">
    <text evidence="1">Belongs to the ACBP family.</text>
</comment>
<dbReference type="InParanoid" id="J4HY20"/>
<accession>J4HY20</accession>
<name>J4HY20_9APHY</name>
<dbReference type="PRINTS" id="PR00689">
    <property type="entry name" value="ACOABINDINGP"/>
</dbReference>
<dbReference type="EMBL" id="HE797120">
    <property type="protein sequence ID" value="CCM03612.1"/>
    <property type="molecule type" value="Genomic_DNA"/>
</dbReference>
<dbReference type="PANTHER" id="PTHR23310:SF62">
    <property type="entry name" value="ACYL-COA BINDING PROTEIN 1, ISOFORM A"/>
    <property type="match status" value="1"/>
</dbReference>
<evidence type="ECO:0000256" key="1">
    <source>
        <dbReference type="ARBA" id="ARBA00005567"/>
    </source>
</evidence>
<sequence>MPVSEAKFNKAVEIVQGLPKNGPIQPSQDDQLYFYKHYKQATVGNVNTTRPGMLDFGVMGHYPGPSPGDAWKSVEGLSKEEAQAKYVEKLLEVLNAVGDEEAKKHIAAIEATE</sequence>
<reference evidence="4 5" key="1">
    <citation type="journal article" date="2012" name="Appl. Environ. Microbiol.">
        <title>Short-read sequencing for genomic analysis of the brown rot fungus Fibroporia radiculosa.</title>
        <authorList>
            <person name="Tang J.D."/>
            <person name="Perkins A.D."/>
            <person name="Sonstegard T.S."/>
            <person name="Schroeder S.G."/>
            <person name="Burgess S.C."/>
            <person name="Diehl S.V."/>
        </authorList>
    </citation>
    <scope>NUCLEOTIDE SEQUENCE [LARGE SCALE GENOMIC DNA]</scope>
    <source>
        <strain evidence="4 5">TFFH 294</strain>
    </source>
</reference>
<protein>
    <recommendedName>
        <fullName evidence="3">ACB domain-containing protein</fullName>
    </recommendedName>
</protein>
<dbReference type="InterPro" id="IPR014352">
    <property type="entry name" value="FERM/acyl-CoA-bd_prot_sf"/>
</dbReference>
<dbReference type="PROSITE" id="PS51228">
    <property type="entry name" value="ACB_2"/>
    <property type="match status" value="1"/>
</dbReference>
<keyword evidence="5" id="KW-1185">Reference proteome</keyword>
<dbReference type="SUPFAM" id="SSF47027">
    <property type="entry name" value="Acyl-CoA binding protein"/>
    <property type="match status" value="1"/>
</dbReference>
<dbReference type="GO" id="GO:0006631">
    <property type="term" value="P:fatty acid metabolic process"/>
    <property type="evidence" value="ECO:0007669"/>
    <property type="project" value="TreeGrafter"/>
</dbReference>
<evidence type="ECO:0000256" key="2">
    <source>
        <dbReference type="ARBA" id="ARBA00023121"/>
    </source>
</evidence>
<dbReference type="RefSeq" id="XP_012182895.1">
    <property type="nucleotide sequence ID" value="XM_012327505.1"/>
</dbReference>
<dbReference type="Pfam" id="PF00887">
    <property type="entry name" value="ACBP"/>
    <property type="match status" value="1"/>
</dbReference>
<dbReference type="InterPro" id="IPR000582">
    <property type="entry name" value="Acyl-CoA-binding_protein"/>
</dbReference>
<dbReference type="GeneID" id="24098523"/>
<dbReference type="FunCoup" id="J4HY20">
    <property type="interactions" value="105"/>
</dbReference>